<gene>
    <name evidence="2" type="ORF">O181_042047</name>
</gene>
<evidence type="ECO:0000313" key="2">
    <source>
        <dbReference type="EMBL" id="MBW0502332.1"/>
    </source>
</evidence>
<feature type="compositionally biased region" description="Basic and acidic residues" evidence="1">
    <location>
        <begin position="25"/>
        <end position="36"/>
    </location>
</feature>
<dbReference type="EMBL" id="AVOT02016763">
    <property type="protein sequence ID" value="MBW0502332.1"/>
    <property type="molecule type" value="Genomic_DNA"/>
</dbReference>
<organism evidence="2 3">
    <name type="scientific">Austropuccinia psidii MF-1</name>
    <dbReference type="NCBI Taxonomy" id="1389203"/>
    <lineage>
        <taxon>Eukaryota</taxon>
        <taxon>Fungi</taxon>
        <taxon>Dikarya</taxon>
        <taxon>Basidiomycota</taxon>
        <taxon>Pucciniomycotina</taxon>
        <taxon>Pucciniomycetes</taxon>
        <taxon>Pucciniales</taxon>
        <taxon>Sphaerophragmiaceae</taxon>
        <taxon>Austropuccinia</taxon>
    </lineage>
</organism>
<evidence type="ECO:0000256" key="1">
    <source>
        <dbReference type="SAM" id="MobiDB-lite"/>
    </source>
</evidence>
<comment type="caution">
    <text evidence="2">The sequence shown here is derived from an EMBL/GenBank/DDBJ whole genome shotgun (WGS) entry which is preliminary data.</text>
</comment>
<dbReference type="AlphaFoldDB" id="A0A9Q3HFH1"/>
<keyword evidence="3" id="KW-1185">Reference proteome</keyword>
<feature type="region of interest" description="Disordered" evidence="1">
    <location>
        <begin position="14"/>
        <end position="40"/>
    </location>
</feature>
<reference evidence="2" key="1">
    <citation type="submission" date="2021-03" db="EMBL/GenBank/DDBJ databases">
        <title>Draft genome sequence of rust myrtle Austropuccinia psidii MF-1, a brazilian biotype.</title>
        <authorList>
            <person name="Quecine M.C."/>
            <person name="Pachon D.M.R."/>
            <person name="Bonatelli M.L."/>
            <person name="Correr F.H."/>
            <person name="Franceschini L.M."/>
            <person name="Leite T.F."/>
            <person name="Margarido G.R.A."/>
            <person name="Almeida C.A."/>
            <person name="Ferrarezi J.A."/>
            <person name="Labate C.A."/>
        </authorList>
    </citation>
    <scope>NUCLEOTIDE SEQUENCE</scope>
    <source>
        <strain evidence="2">MF-1</strain>
    </source>
</reference>
<accession>A0A9Q3HFH1</accession>
<proteinExistence type="predicted"/>
<name>A0A9Q3HFH1_9BASI</name>
<dbReference type="Proteomes" id="UP000765509">
    <property type="component" value="Unassembled WGS sequence"/>
</dbReference>
<protein>
    <submittedName>
        <fullName evidence="2">Uncharacterized protein</fullName>
    </submittedName>
</protein>
<sequence length="159" mass="18576">MAIEDPEKRLALELSCINEEDEGESPQKKLKMDLKPPEANSSGIEEDYFYLLQEETGYISDTDKYLLSEEPNKNIINLLEKRKFEELENKSAIITEDKIYQVWDKHGKQGIKQRMKIVAEGKLVESEDDLKSYQQNNGELEYKYKQGRMFEDLEEGDLS</sequence>
<evidence type="ECO:0000313" key="3">
    <source>
        <dbReference type="Proteomes" id="UP000765509"/>
    </source>
</evidence>